<dbReference type="RefSeq" id="WP_128250186.1">
    <property type="nucleotide sequence ID" value="NZ_CP034951.1"/>
</dbReference>
<dbReference type="Proteomes" id="UP000285517">
    <property type="component" value="Chromosome"/>
</dbReference>
<dbReference type="OrthoDB" id="1448607at2"/>
<dbReference type="Pfam" id="PF19765">
    <property type="entry name" value="DUF6252"/>
    <property type="match status" value="2"/>
</dbReference>
<protein>
    <submittedName>
        <fullName evidence="1">Uncharacterized protein</fullName>
    </submittedName>
</protein>
<evidence type="ECO:0000313" key="2">
    <source>
        <dbReference type="Proteomes" id="UP000285517"/>
    </source>
</evidence>
<gene>
    <name evidence="1" type="ORF">EI546_08770</name>
</gene>
<dbReference type="AlphaFoldDB" id="A0A410G3L3"/>
<sequence length="264" mass="28394">MKNLVLFLLILISMVSCEDHETNEFAIQAKIGDRLYISTEARASMGEDGGYIIQGSSSSESLTIRLSQLKEDTFMIGEGSSNYATFEDFNGNLFSTLPDGTGSVTISEVDEVNKTLSGIFNFNATLPGIDTIYVSKGVLYNVPYDFGQIDIPGEAGTFSAKINGVPFLPLIVTAVEAGGSIKVAGSKLTESIVLTLPSGVQLGEFQLSDEGYSATYQNEEGMQTSTEGRISITEHDLVTGSLKGTFSFLTDQSEITEGQFEVIY</sequence>
<name>A0A410G3L3_9FLAO</name>
<organism evidence="1 2">
    <name type="scientific">Aequorivita ciconiae</name>
    <dbReference type="NCBI Taxonomy" id="2494375"/>
    <lineage>
        <taxon>Bacteria</taxon>
        <taxon>Pseudomonadati</taxon>
        <taxon>Bacteroidota</taxon>
        <taxon>Flavobacteriia</taxon>
        <taxon>Flavobacteriales</taxon>
        <taxon>Flavobacteriaceae</taxon>
        <taxon>Aequorivita</taxon>
    </lineage>
</organism>
<dbReference type="PROSITE" id="PS51257">
    <property type="entry name" value="PROKAR_LIPOPROTEIN"/>
    <property type="match status" value="1"/>
</dbReference>
<keyword evidence="2" id="KW-1185">Reference proteome</keyword>
<dbReference type="KEGG" id="aev:EI546_08770"/>
<proteinExistence type="predicted"/>
<dbReference type="InterPro" id="IPR046219">
    <property type="entry name" value="DUF6252"/>
</dbReference>
<accession>A0A410G3L3</accession>
<evidence type="ECO:0000313" key="1">
    <source>
        <dbReference type="EMBL" id="QAA81805.1"/>
    </source>
</evidence>
<dbReference type="EMBL" id="CP034951">
    <property type="protein sequence ID" value="QAA81805.1"/>
    <property type="molecule type" value="Genomic_DNA"/>
</dbReference>
<reference evidence="1 2" key="1">
    <citation type="submission" date="2019-01" db="EMBL/GenBank/DDBJ databases">
        <title>Complete genome sequencing of Aequorivita sp. H23M31.</title>
        <authorList>
            <person name="Bae J.-W."/>
        </authorList>
    </citation>
    <scope>NUCLEOTIDE SEQUENCE [LARGE SCALE GENOMIC DNA]</scope>
    <source>
        <strain evidence="1 2">H23M31</strain>
    </source>
</reference>